<dbReference type="EC" id="2.7.13.3" evidence="2"/>
<accession>M0CYV9</accession>
<sequence>MSTLSFVAHVVIFALSALICLASIPQARKIQHRGTRDGFVVLLFTVGVWAIGYVGYLVAPLDSVRLAFYLLGISSAFVSVGAFLYLCAAYTGRPPRQMPYRRVAAGIFLFTVLLKLTNPLHHLFFTTTWASDPFPHLAVQHNPLYWIFLGLSYAVIAVGFFMLFERLYHTGTDTRPLVVLLGLTGLPAGVTILAEQIPALLPLMYEPPGVAIFAVGTLFVYFRQFETVQLTSGTEAPAIFLDQDERIRDYNHAAVELLPTLQGSLGESVHSVIPRVVDALAETTEFIEIENEAGPRVYQVSSSPFLSGEVATGQLITLTDITQRERYRRELEQTNERLEEFANVISHDLRNPLNVAQGRVDLARTECDSEHLDHVVRAHTRIEVLIDDLLTLAREGEQVGELEAVAVRELIETCWQTVETAQATIVIQIDRTIQADRSRVQQLFENLIRNAIEHGGADVTVTVGELADGFYVEDDGPGIPEDDRDGVFDAGYSTAEDGTGFGLSIVTQVADAHGWDIRATEGTDGGARFEIRGVEFVD</sequence>
<feature type="domain" description="Histidine kinase" evidence="7">
    <location>
        <begin position="344"/>
        <end position="532"/>
    </location>
</feature>
<feature type="transmembrane region" description="Helical" evidence="6">
    <location>
        <begin position="144"/>
        <end position="164"/>
    </location>
</feature>
<dbReference type="GO" id="GO:0000155">
    <property type="term" value="F:phosphorelay sensor kinase activity"/>
    <property type="evidence" value="ECO:0007669"/>
    <property type="project" value="InterPro"/>
</dbReference>
<dbReference type="AlphaFoldDB" id="M0CYV9"/>
<dbReference type="PANTHER" id="PTHR43711:SF1">
    <property type="entry name" value="HISTIDINE KINASE 1"/>
    <property type="match status" value="1"/>
</dbReference>
<dbReference type="InterPro" id="IPR050736">
    <property type="entry name" value="Sensor_HK_Regulatory"/>
</dbReference>
<dbReference type="eggNOG" id="arCOG02327">
    <property type="taxonomic scope" value="Archaea"/>
</dbReference>
<dbReference type="PANTHER" id="PTHR43711">
    <property type="entry name" value="TWO-COMPONENT HISTIDINE KINASE"/>
    <property type="match status" value="1"/>
</dbReference>
<dbReference type="InterPro" id="IPR036890">
    <property type="entry name" value="HATPase_C_sf"/>
</dbReference>
<evidence type="ECO:0000259" key="7">
    <source>
        <dbReference type="PROSITE" id="PS50109"/>
    </source>
</evidence>
<dbReference type="Gene3D" id="3.30.450.20">
    <property type="entry name" value="PAS domain"/>
    <property type="match status" value="1"/>
</dbReference>
<dbReference type="InParanoid" id="M0CYV9"/>
<dbReference type="InterPro" id="IPR005467">
    <property type="entry name" value="His_kinase_dom"/>
</dbReference>
<feature type="transmembrane region" description="Helical" evidence="6">
    <location>
        <begin position="39"/>
        <end position="61"/>
    </location>
</feature>
<protein>
    <recommendedName>
        <fullName evidence="2">histidine kinase</fullName>
        <ecNumber evidence="2">2.7.13.3</ecNumber>
    </recommendedName>
</protein>
<keyword evidence="6" id="KW-1133">Transmembrane helix</keyword>
<keyword evidence="9" id="KW-1185">Reference proteome</keyword>
<evidence type="ECO:0000256" key="5">
    <source>
        <dbReference type="ARBA" id="ARBA00023012"/>
    </source>
</evidence>
<dbReference type="PATRIC" id="fig|1227487.5.peg.3361"/>
<evidence type="ECO:0000256" key="6">
    <source>
        <dbReference type="SAM" id="Phobius"/>
    </source>
</evidence>
<dbReference type="Pfam" id="PF00512">
    <property type="entry name" value="HisKA"/>
    <property type="match status" value="1"/>
</dbReference>
<dbReference type="Proteomes" id="UP000011513">
    <property type="component" value="Unassembled WGS sequence"/>
</dbReference>
<dbReference type="Gene3D" id="1.10.287.130">
    <property type="match status" value="1"/>
</dbReference>
<dbReference type="Gene3D" id="3.30.565.10">
    <property type="entry name" value="Histidine kinase-like ATPase, C-terminal domain"/>
    <property type="match status" value="1"/>
</dbReference>
<feature type="transmembrane region" description="Helical" evidence="6">
    <location>
        <begin position="103"/>
        <end position="124"/>
    </location>
</feature>
<proteinExistence type="predicted"/>
<dbReference type="CDD" id="cd00075">
    <property type="entry name" value="HATPase"/>
    <property type="match status" value="1"/>
</dbReference>
<evidence type="ECO:0000256" key="1">
    <source>
        <dbReference type="ARBA" id="ARBA00000085"/>
    </source>
</evidence>
<evidence type="ECO:0000256" key="2">
    <source>
        <dbReference type="ARBA" id="ARBA00012438"/>
    </source>
</evidence>
<dbReference type="OrthoDB" id="8127at2157"/>
<dbReference type="SMART" id="SM00387">
    <property type="entry name" value="HATPase_c"/>
    <property type="match status" value="1"/>
</dbReference>
<dbReference type="InterPro" id="IPR031621">
    <property type="entry name" value="HisKA_7TM"/>
</dbReference>
<dbReference type="Pfam" id="PF16927">
    <property type="entry name" value="HisKA_7TM"/>
    <property type="match status" value="1"/>
</dbReference>
<evidence type="ECO:0000313" key="9">
    <source>
        <dbReference type="Proteomes" id="UP000011513"/>
    </source>
</evidence>
<evidence type="ECO:0000256" key="4">
    <source>
        <dbReference type="ARBA" id="ARBA00022777"/>
    </source>
</evidence>
<dbReference type="SUPFAM" id="SSF47384">
    <property type="entry name" value="Homodimeric domain of signal transducing histidine kinase"/>
    <property type="match status" value="1"/>
</dbReference>
<keyword evidence="3" id="KW-0808">Transferase</keyword>
<keyword evidence="6" id="KW-0472">Membrane</keyword>
<comment type="catalytic activity">
    <reaction evidence="1">
        <text>ATP + protein L-histidine = ADP + protein N-phospho-L-histidine.</text>
        <dbReference type="EC" id="2.7.13.3"/>
    </reaction>
</comment>
<dbReference type="SMART" id="SM00388">
    <property type="entry name" value="HisKA"/>
    <property type="match status" value="1"/>
</dbReference>
<keyword evidence="5" id="KW-0902">Two-component regulatory system</keyword>
<feature type="transmembrane region" description="Helical" evidence="6">
    <location>
        <begin position="6"/>
        <end position="27"/>
    </location>
</feature>
<dbReference type="CDD" id="cd00082">
    <property type="entry name" value="HisKA"/>
    <property type="match status" value="1"/>
</dbReference>
<dbReference type="PROSITE" id="PS50109">
    <property type="entry name" value="HIS_KIN"/>
    <property type="match status" value="1"/>
</dbReference>
<feature type="transmembrane region" description="Helical" evidence="6">
    <location>
        <begin position="176"/>
        <end position="194"/>
    </location>
</feature>
<keyword evidence="4 8" id="KW-0418">Kinase</keyword>
<evidence type="ECO:0000256" key="3">
    <source>
        <dbReference type="ARBA" id="ARBA00022679"/>
    </source>
</evidence>
<dbReference type="InterPro" id="IPR003661">
    <property type="entry name" value="HisK_dim/P_dom"/>
</dbReference>
<feature type="transmembrane region" description="Helical" evidence="6">
    <location>
        <begin position="67"/>
        <end position="91"/>
    </location>
</feature>
<dbReference type="InterPro" id="IPR036097">
    <property type="entry name" value="HisK_dim/P_sf"/>
</dbReference>
<reference evidence="8 9" key="1">
    <citation type="journal article" date="2014" name="PLoS Genet.">
        <title>Phylogenetically driven sequencing of extremely halophilic archaea reveals strategies for static and dynamic osmo-response.</title>
        <authorList>
            <person name="Becker E.A."/>
            <person name="Seitzer P.M."/>
            <person name="Tritt A."/>
            <person name="Larsen D."/>
            <person name="Krusor M."/>
            <person name="Yao A.I."/>
            <person name="Wu D."/>
            <person name="Madern D."/>
            <person name="Eisen J.A."/>
            <person name="Darling A.E."/>
            <person name="Facciotti M.T."/>
        </authorList>
    </citation>
    <scope>NUCLEOTIDE SEQUENCE [LARGE SCALE GENOMIC DNA]</scope>
    <source>
        <strain evidence="8 9">JCM 14848</strain>
    </source>
</reference>
<dbReference type="InterPro" id="IPR003594">
    <property type="entry name" value="HATPase_dom"/>
</dbReference>
<dbReference type="Pfam" id="PF02518">
    <property type="entry name" value="HATPase_c"/>
    <property type="match status" value="1"/>
</dbReference>
<keyword evidence="6" id="KW-0812">Transmembrane</keyword>
<organism evidence="8 9">
    <name type="scientific">Halogeometricum pallidum JCM 14848</name>
    <dbReference type="NCBI Taxonomy" id="1227487"/>
    <lineage>
        <taxon>Archaea</taxon>
        <taxon>Methanobacteriati</taxon>
        <taxon>Methanobacteriota</taxon>
        <taxon>Stenosarchaea group</taxon>
        <taxon>Halobacteria</taxon>
        <taxon>Halobacteriales</taxon>
        <taxon>Haloferacaceae</taxon>
        <taxon>Halogeometricum</taxon>
    </lineage>
</organism>
<gene>
    <name evidence="8" type="ORF">C474_16964</name>
</gene>
<evidence type="ECO:0000313" key="8">
    <source>
        <dbReference type="EMBL" id="ELZ27059.1"/>
    </source>
</evidence>
<dbReference type="SUPFAM" id="SSF55874">
    <property type="entry name" value="ATPase domain of HSP90 chaperone/DNA topoisomerase II/histidine kinase"/>
    <property type="match status" value="1"/>
</dbReference>
<name>M0CYV9_HALPD</name>
<dbReference type="EMBL" id="AOIV01000041">
    <property type="protein sequence ID" value="ELZ27059.1"/>
    <property type="molecule type" value="Genomic_DNA"/>
</dbReference>
<comment type="caution">
    <text evidence="8">The sequence shown here is derived from an EMBL/GenBank/DDBJ whole genome shotgun (WGS) entry which is preliminary data.</text>
</comment>
<dbReference type="RefSeq" id="WP_008388906.1">
    <property type="nucleotide sequence ID" value="NZ_AOIV01000041.1"/>
</dbReference>